<keyword evidence="5" id="KW-1185">Reference proteome</keyword>
<keyword evidence="1 2" id="KW-0732">Signal</keyword>
<comment type="caution">
    <text evidence="4">The sequence shown here is derived from an EMBL/GenBank/DDBJ whole genome shotgun (WGS) entry which is preliminary data.</text>
</comment>
<dbReference type="Gene3D" id="3.30.1660.10">
    <property type="entry name" value="Flavin-binding protein dodecin"/>
    <property type="match status" value="1"/>
</dbReference>
<dbReference type="InterPro" id="IPR036275">
    <property type="entry name" value="YdgH-like_sf"/>
</dbReference>
<name>A0A095TIW0_9GAMM</name>
<feature type="chain" id="PRO_5001911612" description="YdgH/BhsA/McbA-like domain-containing protein" evidence="2">
    <location>
        <begin position="23"/>
        <end position="69"/>
    </location>
</feature>
<dbReference type="AlphaFoldDB" id="A0A095TIW0"/>
<dbReference type="Pfam" id="PF07338">
    <property type="entry name" value="YdgH_BhsA-like"/>
    <property type="match status" value="1"/>
</dbReference>
<protein>
    <recommendedName>
        <fullName evidence="3">YdgH/BhsA/McbA-like domain-containing protein</fullName>
    </recommendedName>
</protein>
<dbReference type="eggNOG" id="ENOG5032ZBU">
    <property type="taxonomic scope" value="Bacteria"/>
</dbReference>
<evidence type="ECO:0000313" key="5">
    <source>
        <dbReference type="Proteomes" id="UP000029577"/>
    </source>
</evidence>
<evidence type="ECO:0000313" key="4">
    <source>
        <dbReference type="EMBL" id="KGD76647.1"/>
    </source>
</evidence>
<reference evidence="4" key="1">
    <citation type="submission" date="2014-12" db="EMBL/GenBank/DDBJ databases">
        <title>The draft genome of the Tatumella morbirosei type strain, LMG23360T isolated from pineapple rot.</title>
        <authorList>
            <person name="Smits T.H."/>
            <person name="Palmer M."/>
            <person name="Venter S.N."/>
            <person name="Duffy B."/>
            <person name="Steenkamp E.T."/>
            <person name="Chan W.Y."/>
            <person name="Coutinho T.A."/>
            <person name="Coetzee M.P."/>
            <person name="De Maayer P."/>
        </authorList>
    </citation>
    <scope>NUCLEOTIDE SEQUENCE [LARGE SCALE GENOMIC DNA]</scope>
    <source>
        <strain evidence="4">LMG 23360</strain>
    </source>
</reference>
<feature type="domain" description="YdgH/BhsA/McbA-like" evidence="3">
    <location>
        <begin position="24"/>
        <end position="67"/>
    </location>
</feature>
<proteinExistence type="predicted"/>
<gene>
    <name evidence="4" type="ORF">HA49_03895</name>
</gene>
<dbReference type="SUPFAM" id="SSF159871">
    <property type="entry name" value="YdgH-like"/>
    <property type="match status" value="1"/>
</dbReference>
<dbReference type="PROSITE" id="PS51257">
    <property type="entry name" value="PROKAR_LIPOPROTEIN"/>
    <property type="match status" value="1"/>
</dbReference>
<dbReference type="EMBL" id="JPKR02000001">
    <property type="protein sequence ID" value="KGD76647.1"/>
    <property type="molecule type" value="Genomic_DNA"/>
</dbReference>
<accession>A0A095TIW0</accession>
<dbReference type="InterPro" id="IPR010854">
    <property type="entry name" value="YdgH/BhsA/McbA-like_dom"/>
</dbReference>
<feature type="signal peptide" evidence="2">
    <location>
        <begin position="1"/>
        <end position="22"/>
    </location>
</feature>
<dbReference type="RefSeq" id="WP_038017005.1">
    <property type="nucleotide sequence ID" value="NZ_JPKR02000001.1"/>
</dbReference>
<evidence type="ECO:0000256" key="2">
    <source>
        <dbReference type="SAM" id="SignalP"/>
    </source>
</evidence>
<dbReference type="InterPro" id="IPR025543">
    <property type="entry name" value="Dodecin-like"/>
</dbReference>
<evidence type="ECO:0000259" key="3">
    <source>
        <dbReference type="Pfam" id="PF07338"/>
    </source>
</evidence>
<organism evidence="4 5">
    <name type="scientific">Tatumella morbirosei</name>
    <dbReference type="NCBI Taxonomy" id="642227"/>
    <lineage>
        <taxon>Bacteria</taxon>
        <taxon>Pseudomonadati</taxon>
        <taxon>Pseudomonadota</taxon>
        <taxon>Gammaproteobacteria</taxon>
        <taxon>Enterobacterales</taxon>
        <taxon>Erwiniaceae</taxon>
        <taxon>Tatumella</taxon>
    </lineage>
</organism>
<evidence type="ECO:0000256" key="1">
    <source>
        <dbReference type="ARBA" id="ARBA00022729"/>
    </source>
</evidence>
<sequence length="69" mass="7206">MKSIKTFVAVAALSLVSFGSFAQSITACADTLDAAEAQIAAQAHKAGASYKITEATYKNGVHMTAELRK</sequence>
<dbReference type="Proteomes" id="UP000029577">
    <property type="component" value="Unassembled WGS sequence"/>
</dbReference>